<protein>
    <submittedName>
        <fullName evidence="3">YD repeat protein</fullName>
    </submittedName>
</protein>
<evidence type="ECO:0000313" key="8">
    <source>
        <dbReference type="Proteomes" id="UP000279553"/>
    </source>
</evidence>
<dbReference type="PATRIC" id="fig|34065.5.peg.1255"/>
<feature type="transmembrane region" description="Helical" evidence="2">
    <location>
        <begin position="205"/>
        <end position="229"/>
    </location>
</feature>
<feature type="region of interest" description="Disordered" evidence="1">
    <location>
        <begin position="256"/>
        <end position="275"/>
    </location>
</feature>
<evidence type="ECO:0000313" key="4">
    <source>
        <dbReference type="EMBL" id="RMQ45021.1"/>
    </source>
</evidence>
<evidence type="ECO:0000313" key="3">
    <source>
        <dbReference type="EMBL" id="KPX89999.1"/>
    </source>
</evidence>
<reference evidence="7 8" key="2">
    <citation type="submission" date="2018-08" db="EMBL/GenBank/DDBJ databases">
        <title>Recombination of ecologically and evolutionarily significant loci maintains genetic cohesion in the Pseudomonas syringae species complex.</title>
        <authorList>
            <person name="Dillon M."/>
            <person name="Thakur S."/>
            <person name="Almeida R.N.D."/>
            <person name="Weir B.S."/>
            <person name="Guttman D.S."/>
        </authorList>
    </citation>
    <scope>NUCLEOTIDE SEQUENCE [LARGE SCALE GENOMIC DNA]</scope>
    <source>
        <strain evidence="4 8">ICMP 535</strain>
        <strain evidence="5 7">ICMP 6941</strain>
    </source>
</reference>
<dbReference type="RefSeq" id="WP_057423788.1">
    <property type="nucleotide sequence ID" value="NZ_RBRD01000005.1"/>
</dbReference>
<comment type="caution">
    <text evidence="3">The sequence shown here is derived from an EMBL/GenBank/DDBJ whole genome shotgun (WGS) entry which is preliminary data.</text>
</comment>
<sequence length="344" mass="37174">MALLCTYTYDPLDRVSTLNPLAQVLSSRFYDGEQLMTELLGDRQRTCIRAGGQLLAQQSREGEEVVTTMVASDLHNSVLHASEDGRQVDIAYTPFGHRQAEQTVAALPGFNGEQPDLVTGHYLLGNGYRAYNPVLMRFSSPDSFSPFGEGGLNAYAYGLNNPIKYIDPTGHFSSFLSGVLAAGLLLTGGGSIYVSTHVKESNPTLSGVLMGVGSALAVAGVGFALNSIVKKAAGVGRSTSRLESFGLARKNQRPAGRNSLIFPNQRPPQSSADLPAASFALPRPRLLPSSVAPARSATIRRTGYPKYRNIRRPVFQKYFYEVDRMPTIPEQPSHSIRGGHESVV</sequence>
<dbReference type="EMBL" id="RBRD01000005">
    <property type="protein sequence ID" value="RMQ45021.1"/>
    <property type="molecule type" value="Genomic_DNA"/>
</dbReference>
<evidence type="ECO:0000256" key="2">
    <source>
        <dbReference type="SAM" id="Phobius"/>
    </source>
</evidence>
<dbReference type="AlphaFoldDB" id="A0A0N8S4C4"/>
<evidence type="ECO:0000256" key="1">
    <source>
        <dbReference type="SAM" id="MobiDB-lite"/>
    </source>
</evidence>
<reference evidence="3 6" key="1">
    <citation type="submission" date="2015-09" db="EMBL/GenBank/DDBJ databases">
        <title>Genome announcement of multiple Pseudomonas syringae strains.</title>
        <authorList>
            <person name="Thakur S."/>
            <person name="Wang P.W."/>
            <person name="Gong Y."/>
            <person name="Weir B.S."/>
            <person name="Guttman D.S."/>
        </authorList>
    </citation>
    <scope>NUCLEOTIDE SEQUENCE [LARGE SCALE GENOMIC DNA]</scope>
    <source>
        <strain evidence="3 6">ICMP4331</strain>
    </source>
</reference>
<feature type="transmembrane region" description="Helical" evidence="2">
    <location>
        <begin position="172"/>
        <end position="193"/>
    </location>
</feature>
<keyword evidence="2" id="KW-0812">Transmembrane</keyword>
<dbReference type="NCBIfam" id="TIGR03696">
    <property type="entry name" value="Rhs_assc_core"/>
    <property type="match status" value="1"/>
</dbReference>
<dbReference type="Proteomes" id="UP000050420">
    <property type="component" value="Unassembled WGS sequence"/>
</dbReference>
<name>A0A0N8S4C4_PSEA0</name>
<dbReference type="EMBL" id="LJQU01000413">
    <property type="protein sequence ID" value="KPX89999.1"/>
    <property type="molecule type" value="Genomic_DNA"/>
</dbReference>
<organism evidence="3 6">
    <name type="scientific">Pseudomonas amygdali pv. mori</name>
    <dbReference type="NCBI Taxonomy" id="34065"/>
    <lineage>
        <taxon>Bacteria</taxon>
        <taxon>Pseudomonadati</taxon>
        <taxon>Pseudomonadota</taxon>
        <taxon>Gammaproteobacteria</taxon>
        <taxon>Pseudomonadales</taxon>
        <taxon>Pseudomonadaceae</taxon>
        <taxon>Pseudomonas</taxon>
        <taxon>Pseudomonas amygdali</taxon>
    </lineage>
</organism>
<accession>A0A0N8S4C4</accession>
<proteinExistence type="predicted"/>
<gene>
    <name evidence="3" type="ORF">ALO63_00889</name>
    <name evidence="5" type="ORF">ALP52_01291</name>
    <name evidence="4" type="ORF">ALQ05_01440</name>
</gene>
<dbReference type="Gene3D" id="2.180.10.10">
    <property type="entry name" value="RHS repeat-associated core"/>
    <property type="match status" value="1"/>
</dbReference>
<dbReference type="EMBL" id="RBTD01000412">
    <property type="protein sequence ID" value="RMT14148.1"/>
    <property type="molecule type" value="Genomic_DNA"/>
</dbReference>
<evidence type="ECO:0000313" key="5">
    <source>
        <dbReference type="EMBL" id="RMT14148.1"/>
    </source>
</evidence>
<dbReference type="Proteomes" id="UP000279553">
    <property type="component" value="Unassembled WGS sequence"/>
</dbReference>
<keyword evidence="2" id="KW-1133">Transmembrane helix</keyword>
<keyword evidence="2" id="KW-0472">Membrane</keyword>
<dbReference type="InterPro" id="IPR022385">
    <property type="entry name" value="Rhs_assc_core"/>
</dbReference>
<evidence type="ECO:0000313" key="7">
    <source>
        <dbReference type="Proteomes" id="UP000276194"/>
    </source>
</evidence>
<dbReference type="Proteomes" id="UP000276194">
    <property type="component" value="Unassembled WGS sequence"/>
</dbReference>
<evidence type="ECO:0000313" key="6">
    <source>
        <dbReference type="Proteomes" id="UP000050420"/>
    </source>
</evidence>